<evidence type="ECO:0000313" key="2">
    <source>
        <dbReference type="EMBL" id="MDZ8118659.1"/>
    </source>
</evidence>
<accession>A0ABU5MWR5</accession>
<evidence type="ECO:0000256" key="1">
    <source>
        <dbReference type="SAM" id="SignalP"/>
    </source>
</evidence>
<proteinExistence type="predicted"/>
<name>A0ABU5MWR5_9BACT</name>
<dbReference type="Proteomes" id="UP001290861">
    <property type="component" value="Unassembled WGS sequence"/>
</dbReference>
<dbReference type="EMBL" id="JARVCO010000010">
    <property type="protein sequence ID" value="MDZ8118659.1"/>
    <property type="molecule type" value="Genomic_DNA"/>
</dbReference>
<gene>
    <name evidence="2" type="ORF">P9H32_08455</name>
</gene>
<sequence>MKTSIFAGLALLYSVVPAAYSEVDFWEVTKAELYNQGADHTVPDSAVNWVLYAGVETVDPGDATSIVLEGGNISGSYAFEQDGAYWELLVEYPSAAAMDAELPGEDDYRLILTGAGGSVTQEFSFGENNFPEIPFLIGEGFSQAAELDRADPLELYWNEPGFGTAMTVQINEGSLLEGDEFFYEEVAENHIGSWDLGQGLTNEFYTGAVEFVSGTNYFGSGFSADGEITFNRLTQFPVQWVNHAVQGDDFNDNTVDTGTWQQLFADPGQLLSETNGQLEWDSDSGSDGTVVWKWNAGNLSTTQDWAVALDVNCLVDSASMTNREFWFGLALLADGGVDGLMTMEYLLDEWGAEVKTYVTTNETDVIEAEENHDFEKLSFKLSYDSKAGVLSSAYSSGGDYIVQTNVSIDAFSSVVSDDFSPAIFFGGEDIPEIAGQVFVDNFRIYEGQTLSNHVERVEIGYTKAFGTPGALDDEQIYDIEVLTGYGVTSVRLESSAGDVVEEFEQEFADAGAVEWDFEASDPMSEPYNSARDGEWLVTFGLNNGTFVSTYIPFLQQNFAPIPDIGTAPEFTVPVDLHGSVTAASAIDVEWSEPNSNAVLMGLEVATEDDDEEFLYYDSLDDAVGLAPPSAGPFSTRAQNSVPLEEGENELLIYNGWVRTGFNEDNVAFVVGKYAESMAVVIRADASDADADLLPDAWEIQYFGSTNALNGGPYEDHDGDASGNLDEYIAGTNPTNEASFFKITQTEADPYSLTIQWPSVEGREYEVYWKPSLTNSSVESLGTVQGPQSEFTDWSKIYDEPQGFYLIHVRLAE</sequence>
<organism evidence="2 3">
    <name type="scientific">Pontiella agarivorans</name>
    <dbReference type="NCBI Taxonomy" id="3038953"/>
    <lineage>
        <taxon>Bacteria</taxon>
        <taxon>Pseudomonadati</taxon>
        <taxon>Kiritimatiellota</taxon>
        <taxon>Kiritimatiellia</taxon>
        <taxon>Kiritimatiellales</taxon>
        <taxon>Pontiellaceae</taxon>
        <taxon>Pontiella</taxon>
    </lineage>
</organism>
<feature type="signal peptide" evidence="1">
    <location>
        <begin position="1"/>
        <end position="18"/>
    </location>
</feature>
<dbReference type="RefSeq" id="WP_322608457.1">
    <property type="nucleotide sequence ID" value="NZ_JARVCO010000010.1"/>
</dbReference>
<keyword evidence="3" id="KW-1185">Reference proteome</keyword>
<reference evidence="2 3" key="1">
    <citation type="journal article" date="2024" name="Appl. Environ. Microbiol.">
        <title>Pontiella agarivorans sp. nov., a novel marine anaerobic bacterium capable of degrading macroalgal polysaccharides and fixing nitrogen.</title>
        <authorList>
            <person name="Liu N."/>
            <person name="Kivenson V."/>
            <person name="Peng X."/>
            <person name="Cui Z."/>
            <person name="Lankiewicz T.S."/>
            <person name="Gosselin K.M."/>
            <person name="English C.J."/>
            <person name="Blair E.M."/>
            <person name="O'Malley M.A."/>
            <person name="Valentine D.L."/>
        </authorList>
    </citation>
    <scope>NUCLEOTIDE SEQUENCE [LARGE SCALE GENOMIC DNA]</scope>
    <source>
        <strain evidence="2 3">NLcol2</strain>
    </source>
</reference>
<keyword evidence="1" id="KW-0732">Signal</keyword>
<evidence type="ECO:0000313" key="3">
    <source>
        <dbReference type="Proteomes" id="UP001290861"/>
    </source>
</evidence>
<feature type="chain" id="PRO_5045804853" evidence="1">
    <location>
        <begin position="19"/>
        <end position="812"/>
    </location>
</feature>
<protein>
    <submittedName>
        <fullName evidence="2">Uncharacterized protein</fullName>
    </submittedName>
</protein>
<comment type="caution">
    <text evidence="2">The sequence shown here is derived from an EMBL/GenBank/DDBJ whole genome shotgun (WGS) entry which is preliminary data.</text>
</comment>